<dbReference type="Pfam" id="PF01122">
    <property type="entry name" value="Cobalamin_bind"/>
    <property type="match status" value="1"/>
</dbReference>
<dbReference type="Proteomes" id="UP001652642">
    <property type="component" value="Chromosome 14"/>
</dbReference>
<keyword evidence="7 15" id="KW-0732">Signal</keyword>
<evidence type="ECO:0000256" key="9">
    <source>
        <dbReference type="ARBA" id="ARBA00023157"/>
    </source>
</evidence>
<evidence type="ECO:0000256" key="13">
    <source>
        <dbReference type="ARBA" id="ARBA00040958"/>
    </source>
</evidence>
<evidence type="ECO:0000256" key="14">
    <source>
        <dbReference type="ARBA" id="ARBA00041463"/>
    </source>
</evidence>
<accession>A0ABM5F2E2</accession>
<evidence type="ECO:0000256" key="7">
    <source>
        <dbReference type="ARBA" id="ARBA00022729"/>
    </source>
</evidence>
<dbReference type="InterPro" id="IPR002157">
    <property type="entry name" value="Cbl-bd_prot"/>
</dbReference>
<keyword evidence="10" id="KW-0170">Cobalt</keyword>
<evidence type="ECO:0000256" key="6">
    <source>
        <dbReference type="ARBA" id="ARBA00022723"/>
    </source>
</evidence>
<organism evidence="16 17">
    <name type="scientific">Pogona vitticeps</name>
    <name type="common">central bearded dragon</name>
    <dbReference type="NCBI Taxonomy" id="103695"/>
    <lineage>
        <taxon>Eukaryota</taxon>
        <taxon>Metazoa</taxon>
        <taxon>Chordata</taxon>
        <taxon>Craniata</taxon>
        <taxon>Vertebrata</taxon>
        <taxon>Euteleostomi</taxon>
        <taxon>Lepidosauria</taxon>
        <taxon>Squamata</taxon>
        <taxon>Bifurcata</taxon>
        <taxon>Unidentata</taxon>
        <taxon>Episquamata</taxon>
        <taxon>Toxicofera</taxon>
        <taxon>Iguania</taxon>
        <taxon>Acrodonta</taxon>
        <taxon>Agamidae</taxon>
        <taxon>Amphibolurinae</taxon>
        <taxon>Pogona</taxon>
    </lineage>
</organism>
<evidence type="ECO:0000313" key="16">
    <source>
        <dbReference type="Proteomes" id="UP001652642"/>
    </source>
</evidence>
<comment type="function">
    <text evidence="11">Primary vitamin B12-binding and transport protein. Delivers cobalamin to cells.</text>
</comment>
<evidence type="ECO:0000313" key="17">
    <source>
        <dbReference type="RefSeq" id="XP_072839557.1"/>
    </source>
</evidence>
<keyword evidence="5" id="KW-0964">Secreted</keyword>
<keyword evidence="9" id="KW-1015">Disulfide bond</keyword>
<dbReference type="InterPro" id="IPR051588">
    <property type="entry name" value="Cobalamin_Transport"/>
</dbReference>
<dbReference type="GeneID" id="110082901"/>
<evidence type="ECO:0000256" key="3">
    <source>
        <dbReference type="ARBA" id="ARBA00022426"/>
    </source>
</evidence>
<evidence type="ECO:0000256" key="5">
    <source>
        <dbReference type="ARBA" id="ARBA00022525"/>
    </source>
</evidence>
<feature type="chain" id="PRO_5046961796" description="Transcobalamin-2" evidence="15">
    <location>
        <begin position="31"/>
        <end position="451"/>
    </location>
</feature>
<keyword evidence="6" id="KW-0479">Metal-binding</keyword>
<proteinExistence type="inferred from homology"/>
<dbReference type="Gene3D" id="2.170.130.30">
    <property type="match status" value="1"/>
</dbReference>
<reference evidence="17" key="1">
    <citation type="submission" date="2025-08" db="UniProtKB">
        <authorList>
            <consortium name="RefSeq"/>
        </authorList>
    </citation>
    <scope>IDENTIFICATION</scope>
</reference>
<evidence type="ECO:0000256" key="15">
    <source>
        <dbReference type="SAM" id="SignalP"/>
    </source>
</evidence>
<evidence type="ECO:0000256" key="4">
    <source>
        <dbReference type="ARBA" id="ARBA00022448"/>
    </source>
</evidence>
<name>A0ABM5F2E2_9SAUR</name>
<keyword evidence="8" id="KW-0406">Ion transport</keyword>
<comment type="subcellular location">
    <subcellularLocation>
        <location evidence="1">Secreted</location>
    </subcellularLocation>
</comment>
<protein>
    <recommendedName>
        <fullName evidence="13">Transcobalamin-2</fullName>
    </recommendedName>
    <alternativeName>
        <fullName evidence="14">Transcobalamin II</fullName>
    </alternativeName>
</protein>
<dbReference type="Gene3D" id="1.50.10.20">
    <property type="match status" value="1"/>
</dbReference>
<dbReference type="RefSeq" id="XP_072839557.1">
    <property type="nucleotide sequence ID" value="XM_072983456.1"/>
</dbReference>
<evidence type="ECO:0000256" key="2">
    <source>
        <dbReference type="ARBA" id="ARBA00006449"/>
    </source>
</evidence>
<dbReference type="PANTHER" id="PTHR10559:SF14">
    <property type="entry name" value="TRANSCOBALAMIN-2"/>
    <property type="match status" value="1"/>
</dbReference>
<evidence type="ECO:0000256" key="10">
    <source>
        <dbReference type="ARBA" id="ARBA00023285"/>
    </source>
</evidence>
<evidence type="ECO:0000256" key="11">
    <source>
        <dbReference type="ARBA" id="ARBA00037184"/>
    </source>
</evidence>
<feature type="signal peptide" evidence="15">
    <location>
        <begin position="1"/>
        <end position="30"/>
    </location>
</feature>
<sequence>MSYNPPAADMEPRWARFVPLLYILFSSVQSCEIPNGKVKPINSLNTELLQLAGDASQEPSPSLYLGLRLSDEHSPEKEKQYLRRLKEAFQPNVSRTSAAVHYQEQPGTGLLALYLLALRAACHSMETPEGNWLITQLKLHLHKEKERIGHRGEGNPITNYYQYSLGILALCVHKKKIDEHVIHKLSHAEEHGRFQHNGDVSVDTEAMAGLAFVCLQEAPFYTPELKGKLDRSLQRVKEKILQAQTSEGAFGNIYSSPLAVQFLIAARMRQKKPECPAAMAALFRSLEQGDFRNSLIKSQLLPVLYGKSYLDIARQECHVERGGPEESLVLAAPTSASRKTNLGEKRIGVQLVVKRPPRRLPLYKHVLSVPTGSSLLEVLEAAKGQSHGTFMFETQSTLSGPMLTSVMGVKAQEGERKYWKILRAPNFILDEGIADYIPKHKETIILRFMPW</sequence>
<evidence type="ECO:0000256" key="1">
    <source>
        <dbReference type="ARBA" id="ARBA00004613"/>
    </source>
</evidence>
<evidence type="ECO:0000256" key="12">
    <source>
        <dbReference type="ARBA" id="ARBA00038518"/>
    </source>
</evidence>
<comment type="subunit">
    <text evidence="12">Interacts with CD320 (via LDL-receptor class A domains).</text>
</comment>
<keyword evidence="3" id="KW-0171">Cobalt transport</keyword>
<dbReference type="PANTHER" id="PTHR10559">
    <property type="entry name" value="TRANSCOBALAMIN-1/GASTRIC INTRINSIC FACTOR"/>
    <property type="match status" value="1"/>
</dbReference>
<keyword evidence="16" id="KW-1185">Reference proteome</keyword>
<gene>
    <name evidence="17" type="primary">TCN2</name>
</gene>
<evidence type="ECO:0000256" key="8">
    <source>
        <dbReference type="ARBA" id="ARBA00023065"/>
    </source>
</evidence>
<comment type="similarity">
    <text evidence="2">Belongs to the eukaryotic cobalamin transport proteins family.</text>
</comment>
<keyword evidence="4" id="KW-0813">Transport</keyword>